<protein>
    <submittedName>
        <fullName evidence="2">Uncharacterized protein</fullName>
    </submittedName>
</protein>
<proteinExistence type="predicted"/>
<gene>
    <name evidence="2" type="ORF">BURMUCGD2_5239</name>
</gene>
<accession>B9BJI3</accession>
<evidence type="ECO:0000313" key="2">
    <source>
        <dbReference type="EMBL" id="EEE09866.1"/>
    </source>
</evidence>
<evidence type="ECO:0000256" key="1">
    <source>
        <dbReference type="SAM" id="MobiDB-lite"/>
    </source>
</evidence>
<sequence>MAAASHIDIHVAYPRHARVIPNPDRHANRTDPACRGRPRVLL</sequence>
<evidence type="ECO:0000313" key="3">
    <source>
        <dbReference type="Proteomes" id="UP000004535"/>
    </source>
</evidence>
<comment type="caution">
    <text evidence="2">The sequence shown here is derived from an EMBL/GenBank/DDBJ whole genome shotgun (WGS) entry which is preliminary data.</text>
</comment>
<dbReference type="AlphaFoldDB" id="B9BJI3"/>
<name>B9BJI3_9BURK</name>
<reference evidence="2 3" key="1">
    <citation type="journal article" date="2012" name="J. Bacteriol.">
        <title>Draft Genome Sequence Determination for Cystic Fibrosis and Chronic Granulomatous Disease Burkholderia multivorans Isolates.</title>
        <authorList>
            <person name="Varga J.J."/>
            <person name="Losada L."/>
            <person name="Zelazny A.M."/>
            <person name="Brinkac L."/>
            <person name="Harkins D."/>
            <person name="Radune D."/>
            <person name="Hostetler J."/>
            <person name="Sampaio E.P."/>
            <person name="Ronning C.M."/>
            <person name="Nierman W.C."/>
            <person name="Greenberg D.E."/>
            <person name="Holland S.M."/>
            <person name="Goldberg J.B."/>
        </authorList>
    </citation>
    <scope>NUCLEOTIDE SEQUENCE [LARGE SCALE GENOMIC DNA]</scope>
    <source>
        <strain evidence="2 3">CGD2</strain>
    </source>
</reference>
<dbReference type="Proteomes" id="UP000004535">
    <property type="component" value="Unassembled WGS sequence"/>
</dbReference>
<organism evidence="2 3">
    <name type="scientific">Burkholderia multivorans CGD2</name>
    <dbReference type="NCBI Taxonomy" id="513052"/>
    <lineage>
        <taxon>Bacteria</taxon>
        <taxon>Pseudomonadati</taxon>
        <taxon>Pseudomonadota</taxon>
        <taxon>Betaproteobacteria</taxon>
        <taxon>Burkholderiales</taxon>
        <taxon>Burkholderiaceae</taxon>
        <taxon>Burkholderia</taxon>
        <taxon>Burkholderia cepacia complex</taxon>
    </lineage>
</organism>
<feature type="region of interest" description="Disordered" evidence="1">
    <location>
        <begin position="20"/>
        <end position="42"/>
    </location>
</feature>
<feature type="compositionally biased region" description="Basic and acidic residues" evidence="1">
    <location>
        <begin position="23"/>
        <end position="34"/>
    </location>
</feature>
<dbReference type="EMBL" id="ACFC01000001">
    <property type="protein sequence ID" value="EEE09866.1"/>
    <property type="molecule type" value="Genomic_DNA"/>
</dbReference>